<accession>Q0FJN1</accession>
<dbReference type="STRING" id="314265.R2601_25691"/>
<reference evidence="3 4" key="1">
    <citation type="journal article" date="2010" name="J. Bacteriol.">
        <title>Genome sequences of Pelagibaca bermudensis HTCC2601T and Maritimibacter alkaliphilus HTCC2654T, the type strains of two marine Roseobacter genera.</title>
        <authorList>
            <person name="Thrash J.C."/>
            <person name="Cho J.C."/>
            <person name="Ferriera S."/>
            <person name="Johnson J."/>
            <person name="Vergin K.L."/>
            <person name="Giovannoni S.J."/>
        </authorList>
    </citation>
    <scope>NUCLEOTIDE SEQUENCE [LARGE SCALE GENOMIC DNA]</scope>
    <source>
        <strain evidence="4">DSM 26914 / JCM 13377 / KCTC 12554 / HTCC2601</strain>
    </source>
</reference>
<dbReference type="HOGENOM" id="CLU_153196_1_0_5"/>
<dbReference type="EMBL" id="AATQ01000047">
    <property type="protein sequence ID" value="EAU44406.1"/>
    <property type="molecule type" value="Genomic_DNA"/>
</dbReference>
<name>Q0FJN1_SALBH</name>
<evidence type="ECO:0000313" key="3">
    <source>
        <dbReference type="EMBL" id="EAU44406.1"/>
    </source>
</evidence>
<feature type="signal peptide" evidence="2">
    <location>
        <begin position="1"/>
        <end position="23"/>
    </location>
</feature>
<dbReference type="OrthoDB" id="7666115at2"/>
<dbReference type="RefSeq" id="WP_007800771.1">
    <property type="nucleotide sequence ID" value="NZ_DS022276.1"/>
</dbReference>
<proteinExistence type="predicted"/>
<evidence type="ECO:0000256" key="1">
    <source>
        <dbReference type="SAM" id="MobiDB-lite"/>
    </source>
</evidence>
<evidence type="ECO:0000256" key="2">
    <source>
        <dbReference type="SAM" id="SignalP"/>
    </source>
</evidence>
<dbReference type="eggNOG" id="ENOG5032YTT">
    <property type="taxonomic scope" value="Bacteria"/>
</dbReference>
<feature type="region of interest" description="Disordered" evidence="1">
    <location>
        <begin position="30"/>
        <end position="55"/>
    </location>
</feature>
<protein>
    <submittedName>
        <fullName evidence="3">Excinuclease ABC subunit A</fullName>
    </submittedName>
</protein>
<gene>
    <name evidence="3" type="ORF">R2601_25691</name>
</gene>
<comment type="caution">
    <text evidence="3">The sequence shown here is derived from an EMBL/GenBank/DDBJ whole genome shotgun (WGS) entry which is preliminary data.</text>
</comment>
<dbReference type="Proteomes" id="UP000006230">
    <property type="component" value="Unassembled WGS sequence"/>
</dbReference>
<dbReference type="AlphaFoldDB" id="Q0FJN1"/>
<keyword evidence="4" id="KW-1185">Reference proteome</keyword>
<feature type="chain" id="PRO_5004171601" evidence="2">
    <location>
        <begin position="24"/>
        <end position="116"/>
    </location>
</feature>
<sequence>MFRTLVLAAMSAGALSLPIAASAAPKGCPPGLAKKHNGCNPPGQVKGYGDRDRDDDHRYRYRAGDRIDGDVIILRNPDRYGLPNGTYYRNDDVVYRVDPETRKVLNVIGAIAALAD</sequence>
<evidence type="ECO:0000313" key="4">
    <source>
        <dbReference type="Proteomes" id="UP000006230"/>
    </source>
</evidence>
<organism evidence="3 4">
    <name type="scientific">Salipiger bermudensis (strain DSM 26914 / JCM 13377 / KCTC 12554 / HTCC2601)</name>
    <name type="common">Pelagibaca bermudensis</name>
    <dbReference type="NCBI Taxonomy" id="314265"/>
    <lineage>
        <taxon>Bacteria</taxon>
        <taxon>Pseudomonadati</taxon>
        <taxon>Pseudomonadota</taxon>
        <taxon>Alphaproteobacteria</taxon>
        <taxon>Rhodobacterales</taxon>
        <taxon>Roseobacteraceae</taxon>
        <taxon>Salipiger</taxon>
    </lineage>
</organism>
<keyword evidence="2" id="KW-0732">Signal</keyword>